<gene>
    <name evidence="2" type="ORF">GCM10009810_13110</name>
</gene>
<dbReference type="Proteomes" id="UP001501475">
    <property type="component" value="Unassembled WGS sequence"/>
</dbReference>
<evidence type="ECO:0000259" key="1">
    <source>
        <dbReference type="Pfam" id="PF19076"/>
    </source>
</evidence>
<dbReference type="EMBL" id="BAAAPN010000034">
    <property type="protein sequence ID" value="GAA1754697.1"/>
    <property type="molecule type" value="Genomic_DNA"/>
</dbReference>
<dbReference type="Pfam" id="PF19076">
    <property type="entry name" value="CshA_repeat"/>
    <property type="match status" value="1"/>
</dbReference>
<sequence>MPLVLSTLTLLDINGNAVSSVRVNGGTYKVVNGKVVFTPDGWFLGRVDAVKCQVQTQSGIKLTAYVQGSVDWC</sequence>
<proteinExistence type="predicted"/>
<organism evidence="2 3">
    <name type="scientific">Nostocoides vanveenii</name>
    <dbReference type="NCBI Taxonomy" id="330835"/>
    <lineage>
        <taxon>Bacteria</taxon>
        <taxon>Bacillati</taxon>
        <taxon>Actinomycetota</taxon>
        <taxon>Actinomycetes</taxon>
        <taxon>Micrococcales</taxon>
        <taxon>Intrasporangiaceae</taxon>
        <taxon>Nostocoides</taxon>
    </lineage>
</organism>
<evidence type="ECO:0000313" key="2">
    <source>
        <dbReference type="EMBL" id="GAA1754697.1"/>
    </source>
</evidence>
<name>A0ABN2KFD6_9MICO</name>
<accession>A0ABN2KFD6</accession>
<comment type="caution">
    <text evidence="2">The sequence shown here is derived from an EMBL/GenBank/DDBJ whole genome shotgun (WGS) entry which is preliminary data.</text>
</comment>
<dbReference type="InterPro" id="IPR026395">
    <property type="entry name" value="CshA_fibril"/>
</dbReference>
<reference evidence="2 3" key="1">
    <citation type="journal article" date="2019" name="Int. J. Syst. Evol. Microbiol.">
        <title>The Global Catalogue of Microorganisms (GCM) 10K type strain sequencing project: providing services to taxonomists for standard genome sequencing and annotation.</title>
        <authorList>
            <consortium name="The Broad Institute Genomics Platform"/>
            <consortium name="The Broad Institute Genome Sequencing Center for Infectious Disease"/>
            <person name="Wu L."/>
            <person name="Ma J."/>
        </authorList>
    </citation>
    <scope>NUCLEOTIDE SEQUENCE [LARGE SCALE GENOMIC DNA]</scope>
    <source>
        <strain evidence="2 3">JCM 15591</strain>
    </source>
</reference>
<keyword evidence="3" id="KW-1185">Reference proteome</keyword>
<protein>
    <recommendedName>
        <fullName evidence="1">CshA domain-containing protein</fullName>
    </recommendedName>
</protein>
<feature type="domain" description="CshA" evidence="1">
    <location>
        <begin position="5"/>
        <end position="68"/>
    </location>
</feature>
<evidence type="ECO:0000313" key="3">
    <source>
        <dbReference type="Proteomes" id="UP001501475"/>
    </source>
</evidence>